<proteinExistence type="predicted"/>
<feature type="non-terminal residue" evidence="1">
    <location>
        <position position="1"/>
    </location>
</feature>
<evidence type="ECO:0000313" key="2">
    <source>
        <dbReference type="Proteomes" id="UP001150603"/>
    </source>
</evidence>
<name>A0ACC1J1X1_9FUNG</name>
<protein>
    <submittedName>
        <fullName evidence="1">Uncharacterized protein</fullName>
    </submittedName>
</protein>
<reference evidence="1" key="1">
    <citation type="submission" date="2022-07" db="EMBL/GenBank/DDBJ databases">
        <title>Phylogenomic reconstructions and comparative analyses of Kickxellomycotina fungi.</title>
        <authorList>
            <person name="Reynolds N.K."/>
            <person name="Stajich J.E."/>
            <person name="Barry K."/>
            <person name="Grigoriev I.V."/>
            <person name="Crous P."/>
            <person name="Smith M.E."/>
        </authorList>
    </citation>
    <scope>NUCLEOTIDE SEQUENCE</scope>
    <source>
        <strain evidence="1">NRRL 5244</strain>
    </source>
</reference>
<keyword evidence="2" id="KW-1185">Reference proteome</keyword>
<gene>
    <name evidence="1" type="ORF">FBU59_005725</name>
</gene>
<accession>A0ACC1J1X1</accession>
<dbReference type="Proteomes" id="UP001150603">
    <property type="component" value="Unassembled WGS sequence"/>
</dbReference>
<comment type="caution">
    <text evidence="1">The sequence shown here is derived from an EMBL/GenBank/DDBJ whole genome shotgun (WGS) entry which is preliminary data.</text>
</comment>
<evidence type="ECO:0000313" key="1">
    <source>
        <dbReference type="EMBL" id="KAJ1934358.1"/>
    </source>
</evidence>
<sequence length="398" mass="44002">TAAVSIDVDCHEGDVSVFASRIVQHPTMRDNTWLDCTVPSVSHKTITIDGSTLPSGSNNIYVAITASDAGCKATVSASLSIDQKPESAINGDTEMVDGDSAVCDNCRAHIPAARLVMHQAVCQRHNWRCPQCSRIFKRGSQEAELHWHCPICAVSGESGDEAKHNSYYHEPASCTCDPSSQFESLVDLAEHRRTECPERLIECRYCHNIERQGTKSFEPEDIMLRLHSHESYCGNRTIQCGKCKANVRIRQVQVHMRIHAMKDQAVRAAMVPCSNAECDGERDPKNMLGLCKTCFGPFYTSEFDPKHVKLLKRLARALQLQMVHGCTRPHCKNKMCATGIRNVNKSSAPFTNTEAASKLVPVLKVLAPLSTSGTHAVNYANLNLHLCVDEATSKRKNK</sequence>
<organism evidence="1 2">
    <name type="scientific">Linderina macrospora</name>
    <dbReference type="NCBI Taxonomy" id="4868"/>
    <lineage>
        <taxon>Eukaryota</taxon>
        <taxon>Fungi</taxon>
        <taxon>Fungi incertae sedis</taxon>
        <taxon>Zoopagomycota</taxon>
        <taxon>Kickxellomycotina</taxon>
        <taxon>Kickxellomycetes</taxon>
        <taxon>Kickxellales</taxon>
        <taxon>Kickxellaceae</taxon>
        <taxon>Linderina</taxon>
    </lineage>
</organism>
<dbReference type="EMBL" id="JANBPW010004683">
    <property type="protein sequence ID" value="KAJ1934358.1"/>
    <property type="molecule type" value="Genomic_DNA"/>
</dbReference>